<evidence type="ECO:0000256" key="3">
    <source>
        <dbReference type="ARBA" id="ARBA00022448"/>
    </source>
</evidence>
<dbReference type="Pfam" id="PF01545">
    <property type="entry name" value="Cation_efflux"/>
    <property type="match status" value="1"/>
</dbReference>
<feature type="domain" description="Cation efflux protein cytoplasmic" evidence="9">
    <location>
        <begin position="208"/>
        <end position="274"/>
    </location>
</feature>
<keyword evidence="5 7" id="KW-1133">Transmembrane helix</keyword>
<dbReference type="InterPro" id="IPR050291">
    <property type="entry name" value="CDF_Transporter"/>
</dbReference>
<dbReference type="eggNOG" id="COG0053">
    <property type="taxonomic scope" value="Bacteria"/>
</dbReference>
<reference evidence="10 11" key="1">
    <citation type="submission" date="2012-08" db="EMBL/GenBank/DDBJ databases">
        <title>Whole genome shotgun sequence of Austwickia chelonae NBRC 105200.</title>
        <authorList>
            <person name="Yoshida I."/>
            <person name="Hosoyama A."/>
            <person name="Tsuchikane K."/>
            <person name="Katsumata H."/>
            <person name="Ando Y."/>
            <person name="Ohji S."/>
            <person name="Hamada M."/>
            <person name="Tamura T."/>
            <person name="Yamazoe A."/>
            <person name="Yamazaki S."/>
            <person name="Fujita N."/>
        </authorList>
    </citation>
    <scope>NUCLEOTIDE SEQUENCE [LARGE SCALE GENOMIC DNA]</scope>
    <source>
        <strain evidence="10 11">NBRC 105200</strain>
    </source>
</reference>
<dbReference type="SUPFAM" id="SSF160240">
    <property type="entry name" value="Cation efflux protein cytoplasmic domain-like"/>
    <property type="match status" value="1"/>
</dbReference>
<evidence type="ECO:0000256" key="7">
    <source>
        <dbReference type="SAM" id="Phobius"/>
    </source>
</evidence>
<evidence type="ECO:0000256" key="5">
    <source>
        <dbReference type="ARBA" id="ARBA00022989"/>
    </source>
</evidence>
<dbReference type="RefSeq" id="WP_006502207.1">
    <property type="nucleotide sequence ID" value="NZ_BAGZ01000005.1"/>
</dbReference>
<evidence type="ECO:0000256" key="6">
    <source>
        <dbReference type="ARBA" id="ARBA00023136"/>
    </source>
</evidence>
<evidence type="ECO:0000259" key="8">
    <source>
        <dbReference type="Pfam" id="PF01545"/>
    </source>
</evidence>
<proteinExistence type="inferred from homology"/>
<dbReference type="GO" id="GO:0015341">
    <property type="term" value="F:zinc efflux antiporter activity"/>
    <property type="evidence" value="ECO:0007669"/>
    <property type="project" value="TreeGrafter"/>
</dbReference>
<accession>K6VQ05</accession>
<evidence type="ECO:0000256" key="1">
    <source>
        <dbReference type="ARBA" id="ARBA00004141"/>
    </source>
</evidence>
<evidence type="ECO:0000313" key="11">
    <source>
        <dbReference type="Proteomes" id="UP000008495"/>
    </source>
</evidence>
<keyword evidence="6 7" id="KW-0472">Membrane</keyword>
<dbReference type="PANTHER" id="PTHR43840:SF15">
    <property type="entry name" value="MITOCHONDRIAL METAL TRANSPORTER 1-RELATED"/>
    <property type="match status" value="1"/>
</dbReference>
<dbReference type="GO" id="GO:0005886">
    <property type="term" value="C:plasma membrane"/>
    <property type="evidence" value="ECO:0007669"/>
    <property type="project" value="TreeGrafter"/>
</dbReference>
<dbReference type="EMBL" id="BAGZ01000005">
    <property type="protein sequence ID" value="GAB77455.1"/>
    <property type="molecule type" value="Genomic_DNA"/>
</dbReference>
<evidence type="ECO:0000259" key="9">
    <source>
        <dbReference type="Pfam" id="PF16916"/>
    </source>
</evidence>
<dbReference type="GO" id="GO:0015086">
    <property type="term" value="F:cadmium ion transmembrane transporter activity"/>
    <property type="evidence" value="ECO:0007669"/>
    <property type="project" value="TreeGrafter"/>
</dbReference>
<feature type="domain" description="Cation efflux protein transmembrane" evidence="8">
    <location>
        <begin position="2"/>
        <end position="193"/>
    </location>
</feature>
<dbReference type="STRING" id="100225.SAMN05421595_1290"/>
<dbReference type="NCBIfam" id="TIGR01297">
    <property type="entry name" value="CDF"/>
    <property type="match status" value="1"/>
</dbReference>
<evidence type="ECO:0000313" key="10">
    <source>
        <dbReference type="EMBL" id="GAB77455.1"/>
    </source>
</evidence>
<dbReference type="GO" id="GO:0015093">
    <property type="term" value="F:ferrous iron transmembrane transporter activity"/>
    <property type="evidence" value="ECO:0007669"/>
    <property type="project" value="TreeGrafter"/>
</dbReference>
<dbReference type="InterPro" id="IPR058533">
    <property type="entry name" value="Cation_efflux_TM"/>
</dbReference>
<dbReference type="InterPro" id="IPR002524">
    <property type="entry name" value="Cation_efflux"/>
</dbReference>
<keyword evidence="4 7" id="KW-0812">Transmembrane</keyword>
<feature type="transmembrane region" description="Helical" evidence="7">
    <location>
        <begin position="69"/>
        <end position="88"/>
    </location>
</feature>
<sequence>MAIFVALATIGLKAGAYLVTGSVGLLSDAAESVVNLVAAIVALVALKVSSRPADESHHFGHAKAEYFSAAVEGGMIVVAACFIVVAAAQRFLEPQPLENVGVGLAVSILASVLNGVTAVVLVRAGRKHRSLTLVADGKHLMTDVWTSVGVVGGVMLVGLTGWERLDPVVAMAVGVNIIVTGYQLLHSSVDGLMDRSWPAEENTRFAGIFSEFTSEKVKFHALRTREAGHQRFAEVHVLVPGEWTVQRGHNLVEEVETRIHRDFPDVQIICHLEPLEDPRSYDDYPTEVAIAEREGGSDPRCPTAG</sequence>
<comment type="subcellular location">
    <subcellularLocation>
        <location evidence="1">Membrane</location>
        <topology evidence="1">Multi-pass membrane protein</topology>
    </subcellularLocation>
</comment>
<dbReference type="GO" id="GO:0006882">
    <property type="term" value="P:intracellular zinc ion homeostasis"/>
    <property type="evidence" value="ECO:0007669"/>
    <property type="project" value="TreeGrafter"/>
</dbReference>
<dbReference type="Gene3D" id="3.30.70.1350">
    <property type="entry name" value="Cation efflux protein, cytoplasmic domain"/>
    <property type="match status" value="1"/>
</dbReference>
<keyword evidence="11" id="KW-1185">Reference proteome</keyword>
<dbReference type="InterPro" id="IPR027470">
    <property type="entry name" value="Cation_efflux_CTD"/>
</dbReference>
<dbReference type="InterPro" id="IPR027469">
    <property type="entry name" value="Cation_efflux_TMD_sf"/>
</dbReference>
<dbReference type="SUPFAM" id="SSF161111">
    <property type="entry name" value="Cation efflux protein transmembrane domain-like"/>
    <property type="match status" value="1"/>
</dbReference>
<comment type="similarity">
    <text evidence="2">Belongs to the cation diffusion facilitator (CDF) transporter (TC 2.A.4) family.</text>
</comment>
<protein>
    <submittedName>
        <fullName evidence="10">Putative cation efflux protein</fullName>
    </submittedName>
</protein>
<feature type="transmembrane region" description="Helical" evidence="7">
    <location>
        <begin position="100"/>
        <end position="122"/>
    </location>
</feature>
<organism evidence="10 11">
    <name type="scientific">Austwickia chelonae NBRC 105200</name>
    <dbReference type="NCBI Taxonomy" id="1184607"/>
    <lineage>
        <taxon>Bacteria</taxon>
        <taxon>Bacillati</taxon>
        <taxon>Actinomycetota</taxon>
        <taxon>Actinomycetes</taxon>
        <taxon>Micrococcales</taxon>
        <taxon>Dermatophilaceae</taxon>
        <taxon>Austwickia</taxon>
    </lineage>
</organism>
<dbReference type="InterPro" id="IPR036837">
    <property type="entry name" value="Cation_efflux_CTD_sf"/>
</dbReference>
<feature type="transmembrane region" description="Helical" evidence="7">
    <location>
        <begin position="168"/>
        <end position="185"/>
    </location>
</feature>
<evidence type="ECO:0000256" key="4">
    <source>
        <dbReference type="ARBA" id="ARBA00022692"/>
    </source>
</evidence>
<gene>
    <name evidence="10" type="ORF">AUCHE_05_03670</name>
</gene>
<dbReference type="PANTHER" id="PTHR43840">
    <property type="entry name" value="MITOCHONDRIAL METAL TRANSPORTER 1-RELATED"/>
    <property type="match status" value="1"/>
</dbReference>
<comment type="caution">
    <text evidence="10">The sequence shown here is derived from an EMBL/GenBank/DDBJ whole genome shotgun (WGS) entry which is preliminary data.</text>
</comment>
<dbReference type="Gene3D" id="1.20.1510.10">
    <property type="entry name" value="Cation efflux protein transmembrane domain"/>
    <property type="match status" value="1"/>
</dbReference>
<feature type="transmembrane region" description="Helical" evidence="7">
    <location>
        <begin position="143"/>
        <end position="162"/>
    </location>
</feature>
<dbReference type="Proteomes" id="UP000008495">
    <property type="component" value="Unassembled WGS sequence"/>
</dbReference>
<evidence type="ECO:0000256" key="2">
    <source>
        <dbReference type="ARBA" id="ARBA00008114"/>
    </source>
</evidence>
<feature type="transmembrane region" description="Helical" evidence="7">
    <location>
        <begin position="32"/>
        <end position="48"/>
    </location>
</feature>
<name>K6VQ05_9MICO</name>
<dbReference type="Pfam" id="PF16916">
    <property type="entry name" value="ZT_dimer"/>
    <property type="match status" value="1"/>
</dbReference>
<keyword evidence="3" id="KW-0813">Transport</keyword>
<dbReference type="AlphaFoldDB" id="K6VQ05"/>